<dbReference type="GO" id="GO:0032259">
    <property type="term" value="P:methylation"/>
    <property type="evidence" value="ECO:0007669"/>
    <property type="project" value="UniProtKB-KW"/>
</dbReference>
<gene>
    <name evidence="2" type="ORF">F511_44483</name>
</gene>
<feature type="signal peptide" evidence="1">
    <location>
        <begin position="1"/>
        <end position="20"/>
    </location>
</feature>
<organism evidence="2 3">
    <name type="scientific">Dorcoceras hygrometricum</name>
    <dbReference type="NCBI Taxonomy" id="472368"/>
    <lineage>
        <taxon>Eukaryota</taxon>
        <taxon>Viridiplantae</taxon>
        <taxon>Streptophyta</taxon>
        <taxon>Embryophyta</taxon>
        <taxon>Tracheophyta</taxon>
        <taxon>Spermatophyta</taxon>
        <taxon>Magnoliopsida</taxon>
        <taxon>eudicotyledons</taxon>
        <taxon>Gunneridae</taxon>
        <taxon>Pentapetalae</taxon>
        <taxon>asterids</taxon>
        <taxon>lamiids</taxon>
        <taxon>Lamiales</taxon>
        <taxon>Gesneriaceae</taxon>
        <taxon>Didymocarpoideae</taxon>
        <taxon>Trichosporeae</taxon>
        <taxon>Loxocarpinae</taxon>
        <taxon>Dorcoceras</taxon>
    </lineage>
</organism>
<keyword evidence="2" id="KW-0489">Methyltransferase</keyword>
<reference evidence="2 3" key="1">
    <citation type="journal article" date="2015" name="Proc. Natl. Acad. Sci. U.S.A.">
        <title>The resurrection genome of Boea hygrometrica: A blueprint for survival of dehydration.</title>
        <authorList>
            <person name="Xiao L."/>
            <person name="Yang G."/>
            <person name="Zhang L."/>
            <person name="Yang X."/>
            <person name="Zhao S."/>
            <person name="Ji Z."/>
            <person name="Zhou Q."/>
            <person name="Hu M."/>
            <person name="Wang Y."/>
            <person name="Chen M."/>
            <person name="Xu Y."/>
            <person name="Jin H."/>
            <person name="Xiao X."/>
            <person name="Hu G."/>
            <person name="Bao F."/>
            <person name="Hu Y."/>
            <person name="Wan P."/>
            <person name="Li L."/>
            <person name="Deng X."/>
            <person name="Kuang T."/>
            <person name="Xiang C."/>
            <person name="Zhu J.K."/>
            <person name="Oliver M.J."/>
            <person name="He Y."/>
        </authorList>
    </citation>
    <scope>NUCLEOTIDE SEQUENCE [LARGE SCALE GENOMIC DNA]</scope>
    <source>
        <strain evidence="3">cv. XS01</strain>
    </source>
</reference>
<name>A0A2Z6ZYC5_9LAMI</name>
<accession>A0A2Z6ZYC5</accession>
<dbReference type="GO" id="GO:0008168">
    <property type="term" value="F:methyltransferase activity"/>
    <property type="evidence" value="ECO:0007669"/>
    <property type="project" value="UniProtKB-KW"/>
</dbReference>
<keyword evidence="2" id="KW-0808">Transferase</keyword>
<dbReference type="EMBL" id="KV022184">
    <property type="protein sequence ID" value="KZV14071.1"/>
    <property type="molecule type" value="Genomic_DNA"/>
</dbReference>
<protein>
    <submittedName>
        <fullName evidence="2">Methyltransferase-like protein 7B-like</fullName>
    </submittedName>
</protein>
<dbReference type="Proteomes" id="UP000250235">
    <property type="component" value="Unassembled WGS sequence"/>
</dbReference>
<feature type="chain" id="PRO_5016376872" evidence="1">
    <location>
        <begin position="21"/>
        <end position="97"/>
    </location>
</feature>
<evidence type="ECO:0000256" key="1">
    <source>
        <dbReference type="SAM" id="SignalP"/>
    </source>
</evidence>
<evidence type="ECO:0000313" key="2">
    <source>
        <dbReference type="EMBL" id="KZV14071.1"/>
    </source>
</evidence>
<proteinExistence type="predicted"/>
<keyword evidence="1" id="KW-0732">Signal</keyword>
<keyword evidence="3" id="KW-1185">Reference proteome</keyword>
<sequence length="97" mass="11289">MAFFLFFMRILQGYLQVCKPRSLCFLEGPEAGIHLLGMKFKKWPGLSYFGLNSNVLIGLEHSQLLEKRARRRTVRSSGLQKLFIVQNCIYSGRSQYR</sequence>
<dbReference type="AlphaFoldDB" id="A0A2Z6ZYC5"/>
<evidence type="ECO:0000313" key="3">
    <source>
        <dbReference type="Proteomes" id="UP000250235"/>
    </source>
</evidence>